<feature type="binding site" evidence="7">
    <location>
        <position position="139"/>
    </location>
    <ligand>
        <name>a 1,2-diacyl-sn-glycero-3-phospho-(1'-sn-glycerol)</name>
        <dbReference type="ChEBI" id="CHEBI:64716"/>
    </ligand>
</feature>
<accession>A0A4Z0F5W1</accession>
<dbReference type="GO" id="GO:0008961">
    <property type="term" value="F:phosphatidylglycerol-prolipoprotein diacylglyceryl transferase activity"/>
    <property type="evidence" value="ECO:0007669"/>
    <property type="project" value="UniProtKB-UniRule"/>
</dbReference>
<comment type="similarity">
    <text evidence="1 7">Belongs to the Lgt family.</text>
</comment>
<evidence type="ECO:0000256" key="2">
    <source>
        <dbReference type="ARBA" id="ARBA00022475"/>
    </source>
</evidence>
<organism evidence="8 9">
    <name type="scientific">Candidatus Macondimonas diazotrophica</name>
    <dbReference type="NCBI Taxonomy" id="2305248"/>
    <lineage>
        <taxon>Bacteria</taxon>
        <taxon>Pseudomonadati</taxon>
        <taxon>Pseudomonadota</taxon>
        <taxon>Gammaproteobacteria</taxon>
        <taxon>Chromatiales</taxon>
        <taxon>Ectothiorhodospiraceae</taxon>
        <taxon>Candidatus Macondimonas</taxon>
    </lineage>
</organism>
<sequence length="272" mass="30164">MLTYPAIDPVALQLGPLAIHWYGLTYLIGILGGWALGRHRARRPDTPLTPEQVGDLTTYVALGVILGGRLGYVFFYDLPRILGDPLSILRIWEGGMSFHGGLLGVIAVMIWYGNRLGCGFWRLADFVAPLVPLGLGAGRIGNFINGELWGRPTDLPWGMVFPGAGPWPRHPSQLYEAALEGMVLFAVLWVYSRRPRPTRAVSGLFLLLYGIFRFAVEGVREPDAHIGYLAFGWFTMGQLLCVPMILFGLYLLAWARRHGQTVSATPMQKVTR</sequence>
<feature type="transmembrane region" description="Helical" evidence="7">
    <location>
        <begin position="228"/>
        <end position="253"/>
    </location>
</feature>
<dbReference type="InterPro" id="IPR001640">
    <property type="entry name" value="Lgt"/>
</dbReference>
<comment type="pathway">
    <text evidence="7">Protein modification; lipoprotein biosynthesis (diacylglyceryl transfer).</text>
</comment>
<keyword evidence="2 7" id="KW-1003">Cell membrane</keyword>
<dbReference type="PROSITE" id="PS01311">
    <property type="entry name" value="LGT"/>
    <property type="match status" value="1"/>
</dbReference>
<keyword evidence="6 7" id="KW-0472">Membrane</keyword>
<dbReference type="Proteomes" id="UP000297890">
    <property type="component" value="Unassembled WGS sequence"/>
</dbReference>
<dbReference type="EC" id="2.5.1.145" evidence="7"/>
<evidence type="ECO:0000256" key="5">
    <source>
        <dbReference type="ARBA" id="ARBA00022989"/>
    </source>
</evidence>
<dbReference type="HAMAP" id="MF_01147">
    <property type="entry name" value="Lgt"/>
    <property type="match status" value="1"/>
</dbReference>
<evidence type="ECO:0000256" key="3">
    <source>
        <dbReference type="ARBA" id="ARBA00022679"/>
    </source>
</evidence>
<feature type="transmembrane region" description="Helical" evidence="7">
    <location>
        <begin position="56"/>
        <end position="76"/>
    </location>
</feature>
<name>A0A4Z0F5W1_9GAMM</name>
<feature type="transmembrane region" description="Helical" evidence="7">
    <location>
        <begin position="96"/>
        <end position="114"/>
    </location>
</feature>
<dbReference type="PANTHER" id="PTHR30589">
    <property type="entry name" value="PROLIPOPROTEIN DIACYLGLYCERYL TRANSFERASE"/>
    <property type="match status" value="1"/>
</dbReference>
<dbReference type="GO" id="GO:0042158">
    <property type="term" value="P:lipoprotein biosynthetic process"/>
    <property type="evidence" value="ECO:0007669"/>
    <property type="project" value="UniProtKB-UniRule"/>
</dbReference>
<comment type="function">
    <text evidence="7">Catalyzes the transfer of the diacylglyceryl group from phosphatidylglycerol to the sulfhydryl group of the N-terminal cysteine of a prolipoprotein, the first step in the formation of mature lipoproteins.</text>
</comment>
<comment type="subcellular location">
    <subcellularLocation>
        <location evidence="7">Cell membrane</location>
        <topology evidence="7">Multi-pass membrane protein</topology>
    </subcellularLocation>
</comment>
<keyword evidence="3 7" id="KW-0808">Transferase</keyword>
<dbReference type="NCBIfam" id="TIGR00544">
    <property type="entry name" value="lgt"/>
    <property type="match status" value="1"/>
</dbReference>
<keyword evidence="5 7" id="KW-1133">Transmembrane helix</keyword>
<dbReference type="Pfam" id="PF01790">
    <property type="entry name" value="LGT"/>
    <property type="match status" value="1"/>
</dbReference>
<keyword evidence="4 7" id="KW-0812">Transmembrane</keyword>
<evidence type="ECO:0000256" key="1">
    <source>
        <dbReference type="ARBA" id="ARBA00007150"/>
    </source>
</evidence>
<dbReference type="PANTHER" id="PTHR30589:SF0">
    <property type="entry name" value="PHOSPHATIDYLGLYCEROL--PROLIPOPROTEIN DIACYLGLYCERYL TRANSFERASE"/>
    <property type="match status" value="1"/>
</dbReference>
<dbReference type="AlphaFoldDB" id="A0A4Z0F5W1"/>
<evidence type="ECO:0000256" key="4">
    <source>
        <dbReference type="ARBA" id="ARBA00022692"/>
    </source>
</evidence>
<comment type="catalytic activity">
    <reaction evidence="7">
        <text>L-cysteinyl-[prolipoprotein] + a 1,2-diacyl-sn-glycero-3-phospho-(1'-sn-glycerol) = an S-1,2-diacyl-sn-glyceryl-L-cysteinyl-[prolipoprotein] + sn-glycerol 1-phosphate + H(+)</text>
        <dbReference type="Rhea" id="RHEA:56712"/>
        <dbReference type="Rhea" id="RHEA-COMP:14679"/>
        <dbReference type="Rhea" id="RHEA-COMP:14680"/>
        <dbReference type="ChEBI" id="CHEBI:15378"/>
        <dbReference type="ChEBI" id="CHEBI:29950"/>
        <dbReference type="ChEBI" id="CHEBI:57685"/>
        <dbReference type="ChEBI" id="CHEBI:64716"/>
        <dbReference type="ChEBI" id="CHEBI:140658"/>
        <dbReference type="EC" id="2.5.1.145"/>
    </reaction>
</comment>
<dbReference type="EMBL" id="SRIO01000020">
    <property type="protein sequence ID" value="TFZ81558.1"/>
    <property type="molecule type" value="Genomic_DNA"/>
</dbReference>
<feature type="transmembrane region" description="Helical" evidence="7">
    <location>
        <begin position="19"/>
        <end position="36"/>
    </location>
</feature>
<evidence type="ECO:0000313" key="8">
    <source>
        <dbReference type="EMBL" id="TFZ81558.1"/>
    </source>
</evidence>
<evidence type="ECO:0000256" key="7">
    <source>
        <dbReference type="HAMAP-Rule" id="MF_01147"/>
    </source>
</evidence>
<evidence type="ECO:0000313" key="9">
    <source>
        <dbReference type="Proteomes" id="UP000297890"/>
    </source>
</evidence>
<reference evidence="8 9" key="1">
    <citation type="journal article" date="2019" name="ISME J.">
        <title>Candidatus Macondimonas diazotrophica, a novel gammaproteobacterial genus dominating crude-oil-contaminated coastal sediments.</title>
        <authorList>
            <person name="Karthikeyan S."/>
            <person name="Konstantinidis K."/>
        </authorList>
    </citation>
    <scope>NUCLEOTIDE SEQUENCE [LARGE SCALE GENOMIC DNA]</scope>
    <source>
        <strain evidence="8 9">KTK01</strain>
    </source>
</reference>
<dbReference type="OrthoDB" id="871140at2"/>
<comment type="caution">
    <text evidence="8">The sequence shown here is derived from an EMBL/GenBank/DDBJ whole genome shotgun (WGS) entry which is preliminary data.</text>
</comment>
<feature type="transmembrane region" description="Helical" evidence="7">
    <location>
        <begin position="198"/>
        <end position="216"/>
    </location>
</feature>
<proteinExistence type="inferred from homology"/>
<gene>
    <name evidence="7" type="primary">lgt</name>
    <name evidence="8" type="ORF">E4680_11965</name>
</gene>
<dbReference type="UniPathway" id="UPA00664"/>
<keyword evidence="8" id="KW-0449">Lipoprotein</keyword>
<keyword evidence="9" id="KW-1185">Reference proteome</keyword>
<dbReference type="GO" id="GO:0005886">
    <property type="term" value="C:plasma membrane"/>
    <property type="evidence" value="ECO:0007669"/>
    <property type="project" value="UniProtKB-SubCell"/>
</dbReference>
<evidence type="ECO:0000256" key="6">
    <source>
        <dbReference type="ARBA" id="ARBA00023136"/>
    </source>
</evidence>
<dbReference type="RefSeq" id="WP_135282681.1">
    <property type="nucleotide sequence ID" value="NZ_SRIO01000020.1"/>
</dbReference>
<protein>
    <recommendedName>
        <fullName evidence="7">Phosphatidylglycerol--prolipoprotein diacylglyceryl transferase</fullName>
        <ecNumber evidence="7">2.5.1.145</ecNumber>
    </recommendedName>
</protein>